<dbReference type="SUPFAM" id="SSF48452">
    <property type="entry name" value="TPR-like"/>
    <property type="match status" value="1"/>
</dbReference>
<dbReference type="Proteomes" id="UP001199816">
    <property type="component" value="Unassembled WGS sequence"/>
</dbReference>
<evidence type="ECO:0000313" key="8">
    <source>
        <dbReference type="Proteomes" id="UP001199816"/>
    </source>
</evidence>
<dbReference type="InterPro" id="IPR041662">
    <property type="entry name" value="SusD-like_2"/>
</dbReference>
<keyword evidence="3" id="KW-0732">Signal</keyword>
<gene>
    <name evidence="7" type="ORF">LQ567_10225</name>
</gene>
<evidence type="ECO:0000256" key="3">
    <source>
        <dbReference type="ARBA" id="ARBA00022729"/>
    </source>
</evidence>
<dbReference type="InterPro" id="IPR012944">
    <property type="entry name" value="SusD_RagB_dom"/>
</dbReference>
<evidence type="ECO:0000259" key="6">
    <source>
        <dbReference type="Pfam" id="PF07980"/>
    </source>
</evidence>
<name>A0ABS8PPX6_9BACT</name>
<reference evidence="7 8" key="1">
    <citation type="submission" date="2021-11" db="EMBL/GenBank/DDBJ databases">
        <title>Genomic of Niabella pedocola.</title>
        <authorList>
            <person name="Wu T."/>
        </authorList>
    </citation>
    <scope>NUCLEOTIDE SEQUENCE [LARGE SCALE GENOMIC DNA]</scope>
    <source>
        <strain evidence="7 8">JCM 31011</strain>
    </source>
</reference>
<dbReference type="InterPro" id="IPR011990">
    <property type="entry name" value="TPR-like_helical_dom_sf"/>
</dbReference>
<dbReference type="Gene3D" id="1.25.40.390">
    <property type="match status" value="1"/>
</dbReference>
<dbReference type="EMBL" id="JAJNEC010000005">
    <property type="protein sequence ID" value="MCD2423140.1"/>
    <property type="molecule type" value="Genomic_DNA"/>
</dbReference>
<dbReference type="Pfam" id="PF12771">
    <property type="entry name" value="SusD-like_2"/>
    <property type="match status" value="1"/>
</dbReference>
<accession>A0ABS8PPX6</accession>
<evidence type="ECO:0000313" key="7">
    <source>
        <dbReference type="EMBL" id="MCD2423140.1"/>
    </source>
</evidence>
<dbReference type="RefSeq" id="WP_231004407.1">
    <property type="nucleotide sequence ID" value="NZ_JAJNEC010000005.1"/>
</dbReference>
<dbReference type="PROSITE" id="PS51257">
    <property type="entry name" value="PROKAR_LIPOPROTEIN"/>
    <property type="match status" value="1"/>
</dbReference>
<proteinExistence type="inferred from homology"/>
<keyword evidence="8" id="KW-1185">Reference proteome</keyword>
<dbReference type="Pfam" id="PF07980">
    <property type="entry name" value="SusD_RagB"/>
    <property type="match status" value="1"/>
</dbReference>
<evidence type="ECO:0000256" key="1">
    <source>
        <dbReference type="ARBA" id="ARBA00004442"/>
    </source>
</evidence>
<evidence type="ECO:0000256" key="5">
    <source>
        <dbReference type="ARBA" id="ARBA00023237"/>
    </source>
</evidence>
<keyword evidence="5" id="KW-0998">Cell outer membrane</keyword>
<evidence type="ECO:0000256" key="4">
    <source>
        <dbReference type="ARBA" id="ARBA00023136"/>
    </source>
</evidence>
<comment type="similarity">
    <text evidence="2">Belongs to the SusD family.</text>
</comment>
<evidence type="ECO:0000256" key="2">
    <source>
        <dbReference type="ARBA" id="ARBA00006275"/>
    </source>
</evidence>
<keyword evidence="4" id="KW-0472">Membrane</keyword>
<comment type="subcellular location">
    <subcellularLocation>
        <location evidence="1">Cell outer membrane</location>
    </subcellularLocation>
</comment>
<feature type="domain" description="RagB/SusD" evidence="6">
    <location>
        <begin position="294"/>
        <end position="555"/>
    </location>
</feature>
<sequence>MKLYNKLFVLLFLVTTAFGCKKYVDKVPLDSFSDGDFWTGEDNLRAYSWEFYSLFPGYGNGSSQGDFYFTSFNDDQADPSLQIFAANAPASSAAWNFYWVRKANLMLARIDGMTITDEAKNHWKGVAKFFRAMTYFNLVKTFGDVPFVNTYLDLADEQKIYKPRDNRALVMDSVLADLNFAVANLRVKDQANTVNQDVAYALLSRVGLYEGTYRIYHKDPAVTNADVYLQACKTASEKLMNPAAGYGLNADYQTTYNSLDLNGNKQLILYKQYLAGFLGHSVIGFTNSSTVMKGVSKNAVEAYLCTDGLPISLSPLYKGDDTIINVRANRDKRLQQTISDFLCYQGKLVNGLSSSTGYRPAKFLQPADNQLAPNNTTDAPIFGLPEVLLNYAEACTELDRMGKYSISQSDLDMSVNKLRARAGVASLQLAGNQGTAINGVGFTDPKKDADQNITSLLWEVRRERRTELMLDGFRFDDLMRWAKGSYMDNSVNPDIFKGAKVAGNGQVKTDANGYITPYTAGTVRPFIDPKNYLSAIPTGQIALYPDGSFKQNPGW</sequence>
<protein>
    <submittedName>
        <fullName evidence="7">RagB/SusD family nutrient uptake outer membrane protein</fullName>
    </submittedName>
</protein>
<organism evidence="7 8">
    <name type="scientific">Niabella pedocola</name>
    <dbReference type="NCBI Taxonomy" id="1752077"/>
    <lineage>
        <taxon>Bacteria</taxon>
        <taxon>Pseudomonadati</taxon>
        <taxon>Bacteroidota</taxon>
        <taxon>Chitinophagia</taxon>
        <taxon>Chitinophagales</taxon>
        <taxon>Chitinophagaceae</taxon>
        <taxon>Niabella</taxon>
    </lineage>
</organism>
<comment type="caution">
    <text evidence="7">The sequence shown here is derived from an EMBL/GenBank/DDBJ whole genome shotgun (WGS) entry which is preliminary data.</text>
</comment>